<feature type="transmembrane region" description="Helical" evidence="1">
    <location>
        <begin position="454"/>
        <end position="475"/>
    </location>
</feature>
<feature type="transmembrane region" description="Helical" evidence="1">
    <location>
        <begin position="396"/>
        <end position="415"/>
    </location>
</feature>
<keyword evidence="4" id="KW-1185">Reference proteome</keyword>
<evidence type="ECO:0000313" key="4">
    <source>
        <dbReference type="Proteomes" id="UP001589747"/>
    </source>
</evidence>
<dbReference type="Proteomes" id="UP001589747">
    <property type="component" value="Unassembled WGS sequence"/>
</dbReference>
<comment type="caution">
    <text evidence="3">The sequence shown here is derived from an EMBL/GenBank/DDBJ whole genome shotgun (WGS) entry which is preliminary data.</text>
</comment>
<evidence type="ECO:0000256" key="1">
    <source>
        <dbReference type="SAM" id="Phobius"/>
    </source>
</evidence>
<keyword evidence="1" id="KW-0472">Membrane</keyword>
<keyword evidence="1" id="KW-0812">Transmembrane</keyword>
<protein>
    <submittedName>
        <fullName evidence="3">Phage tail tape measure protein</fullName>
    </submittedName>
</protein>
<dbReference type="EMBL" id="JBHMDO010000034">
    <property type="protein sequence ID" value="MFB9328606.1"/>
    <property type="molecule type" value="Genomic_DNA"/>
</dbReference>
<dbReference type="InterPro" id="IPR010090">
    <property type="entry name" value="Phage_tape_meas"/>
</dbReference>
<sequence>MSANANPGAAGSTAQLTKYQKALERIKKLTEQIEQTKAYKKINEGMNKIANSSAVRKMNAGVQKVAAIPQVKKMTDKMNAAYAKYKAKQAEKKSPFYQLIKPPSLRERVSGKVGAAADTLREKHGEAVNGLFGTMAGWVGTGYEQSVEAAKKVSEAFGTIRAATNASGKEMTALMASFNKVGAVVPQDLNEVAEALGTLRKKTSATGEVLEGLTRTTLDAARLTGSKGADTASAAADAMKTWGYNAADGIDVLNKFYAASRASGVGMNDLMGKMNAFGDPLQKMGIGFEQSIALLAKWQDQEIDPIGAALKTMKPEKFAVIAKQIRSAGSAAAATKMAVRAFGKAAGGDLAAAIRGGTVEFNGSLAAMGASQNAIATQSASVQSFGDTWATLGNRITLALAPIGSLFLPIGSALTSIIESFASNVEILIPVLAAMAGTLLYFVAPSIWATMLPLLPIIGIMALVGLAAGALAYVISKNWDTIKEAALTFWNWLKGLWEDVQALYNKITGNKNVQIQGTVTASATSGIGSGTAPGQDPKVSASAYHGLDYVPYDGMVTRLHKGERVLTAQENRAFADGANGSASISITGNTFNVRSDSDIDAIARALAREIKAAGGLMA</sequence>
<feature type="transmembrane region" description="Helical" evidence="1">
    <location>
        <begin position="427"/>
        <end position="448"/>
    </location>
</feature>
<proteinExistence type="predicted"/>
<keyword evidence="1" id="KW-1133">Transmembrane helix</keyword>
<gene>
    <name evidence="3" type="ORF">ACFFSY_21945</name>
</gene>
<accession>A0ABV5KTP0</accession>
<evidence type="ECO:0000259" key="2">
    <source>
        <dbReference type="Pfam" id="PF10145"/>
    </source>
</evidence>
<feature type="domain" description="Phage tail tape measure protein" evidence="2">
    <location>
        <begin position="182"/>
        <end position="312"/>
    </location>
</feature>
<reference evidence="3 4" key="1">
    <citation type="submission" date="2024-09" db="EMBL/GenBank/DDBJ databases">
        <authorList>
            <person name="Sun Q."/>
            <person name="Mori K."/>
        </authorList>
    </citation>
    <scope>NUCLEOTIDE SEQUENCE [LARGE SCALE GENOMIC DNA]</scope>
    <source>
        <strain evidence="3 4">TISTR 2452</strain>
    </source>
</reference>
<evidence type="ECO:0000313" key="3">
    <source>
        <dbReference type="EMBL" id="MFB9328606.1"/>
    </source>
</evidence>
<dbReference type="Pfam" id="PF10145">
    <property type="entry name" value="PhageMin_Tail"/>
    <property type="match status" value="1"/>
</dbReference>
<dbReference type="RefSeq" id="WP_377498079.1">
    <property type="nucleotide sequence ID" value="NZ_JBHMDO010000034.1"/>
</dbReference>
<organism evidence="3 4">
    <name type="scientific">Paenibacillus aurantiacus</name>
    <dbReference type="NCBI Taxonomy" id="1936118"/>
    <lineage>
        <taxon>Bacteria</taxon>
        <taxon>Bacillati</taxon>
        <taxon>Bacillota</taxon>
        <taxon>Bacilli</taxon>
        <taxon>Bacillales</taxon>
        <taxon>Paenibacillaceae</taxon>
        <taxon>Paenibacillus</taxon>
    </lineage>
</organism>
<name>A0ABV5KTP0_9BACL</name>